<protein>
    <recommendedName>
        <fullName evidence="4">Protection of telomeres protein 1</fullName>
    </recommendedName>
    <alternativeName>
        <fullName evidence="9">POT1-like telomere end-binding protein</fullName>
    </alternativeName>
</protein>
<dbReference type="GeneTree" id="ENSGT00390000018285"/>
<dbReference type="SUPFAM" id="SSF50249">
    <property type="entry name" value="Nucleic acid-binding proteins"/>
    <property type="match status" value="2"/>
</dbReference>
<evidence type="ECO:0000256" key="4">
    <source>
        <dbReference type="ARBA" id="ARBA00015253"/>
    </source>
</evidence>
<dbReference type="AlphaFoldDB" id="A0A8C5PNS0"/>
<comment type="similarity">
    <text evidence="3">Belongs to the telombin family.</text>
</comment>
<evidence type="ECO:0000256" key="7">
    <source>
        <dbReference type="ARBA" id="ARBA00023125"/>
    </source>
</evidence>
<proteinExistence type="inferred from homology"/>
<dbReference type="Pfam" id="PF02765">
    <property type="entry name" value="POT1"/>
    <property type="match status" value="1"/>
</dbReference>
<dbReference type="FunFam" id="2.40.50.140:FF:000138">
    <property type="entry name" value="Protection of telomeres 1 homolog"/>
    <property type="match status" value="1"/>
</dbReference>
<dbReference type="InterPro" id="IPR032042">
    <property type="entry name" value="POT1PC"/>
</dbReference>
<gene>
    <name evidence="11" type="primary">POT1</name>
</gene>
<name>A0A8C5PNS0_9ANUR</name>
<evidence type="ECO:0000256" key="6">
    <source>
        <dbReference type="ARBA" id="ARBA00022895"/>
    </source>
</evidence>
<reference evidence="11" key="2">
    <citation type="submission" date="2025-09" db="UniProtKB">
        <authorList>
            <consortium name="Ensembl"/>
        </authorList>
    </citation>
    <scope>IDENTIFICATION</scope>
</reference>
<keyword evidence="7" id="KW-0238">DNA-binding</keyword>
<feature type="domain" description="Telomeric single stranded DNA binding POT1/Cdc13" evidence="10">
    <location>
        <begin position="56"/>
        <end position="186"/>
    </location>
</feature>
<evidence type="ECO:0000256" key="2">
    <source>
        <dbReference type="ARBA" id="ARBA00004574"/>
    </source>
</evidence>
<dbReference type="InterPro" id="IPR028389">
    <property type="entry name" value="POT1"/>
</dbReference>
<dbReference type="GO" id="GO:0016233">
    <property type="term" value="P:telomere capping"/>
    <property type="evidence" value="ECO:0007669"/>
    <property type="project" value="TreeGrafter"/>
</dbReference>
<evidence type="ECO:0000256" key="8">
    <source>
        <dbReference type="ARBA" id="ARBA00023242"/>
    </source>
</evidence>
<evidence type="ECO:0000313" key="12">
    <source>
        <dbReference type="Proteomes" id="UP000694569"/>
    </source>
</evidence>
<dbReference type="GO" id="GO:0005654">
    <property type="term" value="C:nucleoplasm"/>
    <property type="evidence" value="ECO:0007669"/>
    <property type="project" value="UniProtKB-ARBA"/>
</dbReference>
<evidence type="ECO:0000256" key="9">
    <source>
        <dbReference type="ARBA" id="ARBA00084040"/>
    </source>
</evidence>
<evidence type="ECO:0000313" key="11">
    <source>
        <dbReference type="Ensembl" id="ENSLLEP00000025460.1"/>
    </source>
</evidence>
<sequence length="657" mass="73899">MTEECEKVIRQGGDTVAVCDSDLTRSPSTSKSVRRACQTAEDKESEVYAPAPKYSYTPFEQLKEGMVANVFGVVKFFKPPYRSKGTDFCSVVTVVDQTDVKLRCVFFSGNADLLPKVYQVGDIGRFHRIKIQSFNGELQGISTCGFSALVFDGALGAPVTPRTTSKVYSFTDDDRKRVDILREWAANHNIPESRVKLSAARPLQYFDLICHLVGKAEVDKTSYLLKVWDGTKCSSAMWKVCVEGEALEGDRALIKKLCSLTADILVYDNHVETAKLLKVGSIIVIHSIHTKLHAANENETGASYLEFYLHGGTVYGRGITVLPENSYEAQEFKKFLDSVDLSEYQSPEEAEPPEVAAAVTSHQEWEIIPLARFIKSKAPNKCRIRARLRRFQPQNLCQSVKLHCPKCKSLRDVPNEKELSILFQERFSSCPSPAAQNTPWYQSATWSTDNQMDRVTAIYFVKRNDLHQNPKDTLVLVEGATLQEMYNLSGHFCCVIPVKSDHEQLGIDLSVPFLIRGKQWLYGCPNCSKVKSLDALSSLTSDVSWDAIAIANALGAEPLRYVLIMNFTMEDDTGSLDAYLWNHAEYFFKISASEVMMDSKLQDDLYKIMETLCPTTKDSTSSDFPWLECCIQSYNSTDGAEERVLYEIFDTEVTRRI</sequence>
<dbReference type="SMART" id="SM00976">
    <property type="entry name" value="Telo_bind"/>
    <property type="match status" value="1"/>
</dbReference>
<evidence type="ECO:0000256" key="3">
    <source>
        <dbReference type="ARBA" id="ARBA00008442"/>
    </source>
</evidence>
<dbReference type="PANTHER" id="PTHR14513">
    <property type="entry name" value="PROTECTION OF TELOMERES 1"/>
    <property type="match status" value="1"/>
</dbReference>
<dbReference type="OrthoDB" id="2186770at2759"/>
<dbReference type="InterPro" id="IPR012340">
    <property type="entry name" value="NA-bd_OB-fold"/>
</dbReference>
<dbReference type="InterPro" id="IPR057620">
    <property type="entry name" value="POT1A/B-like_OB"/>
</dbReference>
<keyword evidence="5" id="KW-0158">Chromosome</keyword>
<dbReference type="Proteomes" id="UP000694569">
    <property type="component" value="Unplaced"/>
</dbReference>
<dbReference type="GO" id="GO:0032210">
    <property type="term" value="P:regulation of telomere maintenance via telomerase"/>
    <property type="evidence" value="ECO:0007669"/>
    <property type="project" value="TreeGrafter"/>
</dbReference>
<accession>A0A8C5PNS0</accession>
<dbReference type="Gene3D" id="2.40.50.140">
    <property type="entry name" value="Nucleic acid-binding proteins"/>
    <property type="match status" value="2"/>
</dbReference>
<reference evidence="11" key="1">
    <citation type="submission" date="2025-08" db="UniProtKB">
        <authorList>
            <consortium name="Ensembl"/>
        </authorList>
    </citation>
    <scope>IDENTIFICATION</scope>
</reference>
<dbReference type="Pfam" id="PF25507">
    <property type="entry name" value="OB_POT1A"/>
    <property type="match status" value="1"/>
</dbReference>
<evidence type="ECO:0000256" key="1">
    <source>
        <dbReference type="ARBA" id="ARBA00004123"/>
    </source>
</evidence>
<evidence type="ECO:0000259" key="10">
    <source>
        <dbReference type="SMART" id="SM00976"/>
    </source>
</evidence>
<dbReference type="CDD" id="cd04497">
    <property type="entry name" value="hPOT1_OB1_like"/>
    <property type="match status" value="1"/>
</dbReference>
<dbReference type="CDD" id="cd04498">
    <property type="entry name" value="hPOT1_OB2"/>
    <property type="match status" value="1"/>
</dbReference>
<evidence type="ECO:0000256" key="5">
    <source>
        <dbReference type="ARBA" id="ARBA00022454"/>
    </source>
</evidence>
<dbReference type="InterPro" id="IPR048953">
    <property type="entry name" value="POT1_C_insert"/>
</dbReference>
<dbReference type="FunFam" id="2.40.50.140:FF:000119">
    <property type="entry name" value="Protection of telomeres 1 homolog"/>
    <property type="match status" value="1"/>
</dbReference>
<dbReference type="PANTHER" id="PTHR14513:SF0">
    <property type="entry name" value="PROTECTION OF TELOMERES PROTEIN 1"/>
    <property type="match status" value="1"/>
</dbReference>
<dbReference type="GO" id="GO:0010521">
    <property type="term" value="F:telomerase inhibitor activity"/>
    <property type="evidence" value="ECO:0007669"/>
    <property type="project" value="TreeGrafter"/>
</dbReference>
<dbReference type="GO" id="GO:0000783">
    <property type="term" value="C:nuclear telomere cap complex"/>
    <property type="evidence" value="ECO:0007669"/>
    <property type="project" value="TreeGrafter"/>
</dbReference>
<dbReference type="InterPro" id="IPR011564">
    <property type="entry name" value="Telomer_end-bd_POT1/Cdc13"/>
</dbReference>
<keyword evidence="8" id="KW-0539">Nucleus</keyword>
<organism evidence="11 12">
    <name type="scientific">Leptobrachium leishanense</name>
    <name type="common">Leishan spiny toad</name>
    <dbReference type="NCBI Taxonomy" id="445787"/>
    <lineage>
        <taxon>Eukaryota</taxon>
        <taxon>Metazoa</taxon>
        <taxon>Chordata</taxon>
        <taxon>Craniata</taxon>
        <taxon>Vertebrata</taxon>
        <taxon>Euteleostomi</taxon>
        <taxon>Amphibia</taxon>
        <taxon>Batrachia</taxon>
        <taxon>Anura</taxon>
        <taxon>Pelobatoidea</taxon>
        <taxon>Megophryidae</taxon>
        <taxon>Leptobrachium</taxon>
    </lineage>
</organism>
<dbReference type="Pfam" id="PF16686">
    <property type="entry name" value="POT1PC"/>
    <property type="match status" value="1"/>
</dbReference>
<keyword evidence="6" id="KW-0779">Telomere</keyword>
<keyword evidence="12" id="KW-1185">Reference proteome</keyword>
<dbReference type="GO" id="GO:0098505">
    <property type="term" value="F:G-rich strand telomeric DNA binding"/>
    <property type="evidence" value="ECO:0007669"/>
    <property type="project" value="TreeGrafter"/>
</dbReference>
<dbReference type="Ensembl" id="ENSLLET00000026433.1">
    <property type="protein sequence ID" value="ENSLLEP00000025460.1"/>
    <property type="gene ID" value="ENSLLEG00000016150.1"/>
</dbReference>
<comment type="subcellular location">
    <subcellularLocation>
        <location evidence="2">Chromosome</location>
        <location evidence="2">Telomere</location>
    </subcellularLocation>
    <subcellularLocation>
        <location evidence="1">Nucleus</location>
    </subcellularLocation>
</comment>
<dbReference type="Pfam" id="PF21375">
    <property type="entry name" value="POT1_C_insert"/>
    <property type="match status" value="1"/>
</dbReference>